<dbReference type="PANTHER" id="PTHR45532">
    <property type="entry name" value="WD REPEAT-CONTAINING PROTEIN 97"/>
    <property type="match status" value="1"/>
</dbReference>
<name>A0A1S3JTH2_LINAN</name>
<feature type="region of interest" description="Disordered" evidence="2">
    <location>
        <begin position="1139"/>
        <end position="1180"/>
    </location>
</feature>
<feature type="region of interest" description="Disordered" evidence="2">
    <location>
        <begin position="280"/>
        <end position="347"/>
    </location>
</feature>
<dbReference type="InParanoid" id="A0A1S3JTH2"/>
<gene>
    <name evidence="4" type="primary">LOC106176007</name>
</gene>
<dbReference type="Gene3D" id="2.130.10.10">
    <property type="entry name" value="YVTN repeat-like/Quinoprotein amine dehydrogenase"/>
    <property type="match status" value="2"/>
</dbReference>
<feature type="compositionally biased region" description="Acidic residues" evidence="2">
    <location>
        <begin position="284"/>
        <end position="295"/>
    </location>
</feature>
<dbReference type="InterPro" id="IPR001680">
    <property type="entry name" value="WD40_rpt"/>
</dbReference>
<evidence type="ECO:0000313" key="4">
    <source>
        <dbReference type="RefSeq" id="XP_013413665.1"/>
    </source>
</evidence>
<dbReference type="PROSITE" id="PS50082">
    <property type="entry name" value="WD_REPEATS_2"/>
    <property type="match status" value="3"/>
</dbReference>
<dbReference type="GeneID" id="106176007"/>
<reference evidence="4" key="1">
    <citation type="submission" date="2025-08" db="UniProtKB">
        <authorList>
            <consortium name="RefSeq"/>
        </authorList>
    </citation>
    <scope>IDENTIFICATION</scope>
    <source>
        <tissue evidence="4">Gonads</tissue>
    </source>
</reference>
<evidence type="ECO:0000313" key="3">
    <source>
        <dbReference type="Proteomes" id="UP000085678"/>
    </source>
</evidence>
<protein>
    <submittedName>
        <fullName evidence="4">Uncharacterized protein LOC106176007</fullName>
    </submittedName>
</protein>
<feature type="compositionally biased region" description="Basic residues" evidence="2">
    <location>
        <begin position="974"/>
        <end position="986"/>
    </location>
</feature>
<sequence length="1559" mass="174016">MANYRLSPKYELPNVGGSWVKRVELDQHLQHLYCCSDTDLHAYDLQGNLLFQFNNAHSMSITGCAFSLHSRLLITCSMDTEVKVWSITGGLVHTFRGHSKAVTNLVLHPETSSIVITSSLDGSVRQWSLDTMDMLYSVVISSDGVLWMGVTEDKSLYASTVRNITVWNLNYVCQFWGLTRSKLMSLQLYPSEKKSARVVAEGDDSSIRIFNRASRKNLSIVLPPPPISPLQHIKHMTYCREINVMYVLINAKELWLYTTRTDPACRMAVWDVHDIQESLLLGNEPEEEGDEEEEAEKEKTKGEKKKKGKGGKEEKEEVEKKAQEAATAKKLRKNLTKNVPNHRATEHGVGTETITDVNCVCALDSIAIMWSEDGMVCPLTQQYLLMGLEDGRILFMDPMVKAKKYFQFRANKDPIVDIKQNLAHNTFLTRCSQKGADTIQIWSLPDLVLQYEVFCAPQITTYARLTHTLLCGYSDGVLEFNELVPMEDPGPLRASGYLAKGTKGVIAKPEDLVADMTHKRCNTEHKEAIVAIDACTAKSLFCSISSDGAIKLWEELGYALLMEIMLNDTLCGGCFLNNKGDLLLGFQNHLFSIELSTVYPGLRSGEDEDEDKDDADSDIFEDPYVVYEGIPSNEDLLTMDRYLVPFKMNFSRDFLEGNMKQSNAKLEGGPLLSDSETDISMAPTDTYLSPHDTPRNLSLLDLTLAADVSKYDLLERDLTEAGLLRAIQDSQSIKSRVMTKKDKLRLKMLEKRAKSLEKPSLGPDSDGEALEEDTVKTIRKSKKNVSRRKTRRRGITGMTSEEEDWEGHRYDLPHFGQSPGPTPTPSPPSTPNTPSQMSVSEGGESTEEEVEVEEKPKAVAAQPVTKKTTAKAPVQDIMKQKIVEPVTEKRVDMSKVKIDTKSLFANKRVVMTQKKEADHGHQKSGGSVLESELSKPKREVVKKQMKSDRKKPVKKSVVDSDDSSEEEEPPPRRPPVKKKAAAKPVKKVAQPKVEESPREPEPAKPEKSREFEKHSANLEVGPRKFGAGAGAGASSSGKAPPLPQKKKTPIQYNQVAKSESGIGEEELTEAAVLAEDTSAQQNSEAGQNEAQSQVDEADDPDRAMSAKSSRSRKSGSSSAKSLKFGIDASLDFDTDATSEQYNESAADMEALERSTLTSPDPSRRSITPGDGFYSDTDSIRDGQMSMDTMSILDRGSLLPVDSVSMRSFLLSPGDRLQAGADDMRSSIMTPATPTGRIPTCLDLRYTDITRPLRPHTAGVYYRDYSEHGDDVQDLEATYMDALRRYQNSPGVAPLDKLYRNDGTSFDDHWQERAIERHLLLKMQRQLRSQSAAERRQLLDLRQKQKRKALLGHHNCDQPHLNGQNRASRAAEVAMHLFHVERANTPVSTTRGNDRSKSAPAGQVRGGGQQVPPTTPKTAFVQPVPQMDKAELSAERPFRIRISSEAPQLPVQTTRTKEVQFDARAKSAHHGPERGQRQGSAIFVRPQSTTRSIPSKCSRYILINHPKRRSPYTTPTPLEEQLLKQRFPEQSKRILPKPARDRDRVSRAHLAEYTSLPLHF</sequence>
<dbReference type="InterPro" id="IPR036322">
    <property type="entry name" value="WD40_repeat_dom_sf"/>
</dbReference>
<dbReference type="KEGG" id="lak:106176007"/>
<evidence type="ECO:0000256" key="1">
    <source>
        <dbReference type="PROSITE-ProRule" id="PRU00221"/>
    </source>
</evidence>
<feature type="compositionally biased region" description="Basic and acidic residues" evidence="2">
    <location>
        <begin position="992"/>
        <end position="1016"/>
    </location>
</feature>
<feature type="compositionally biased region" description="Low complexity" evidence="2">
    <location>
        <begin position="1103"/>
        <end position="1120"/>
    </location>
</feature>
<evidence type="ECO:0000256" key="2">
    <source>
        <dbReference type="SAM" id="MobiDB-lite"/>
    </source>
</evidence>
<feature type="compositionally biased region" description="Basic and acidic residues" evidence="2">
    <location>
        <begin position="310"/>
        <end position="323"/>
    </location>
</feature>
<feature type="compositionally biased region" description="Basic and acidic residues" evidence="2">
    <location>
        <begin position="1466"/>
        <end position="1475"/>
    </location>
</feature>
<feature type="compositionally biased region" description="Basic residues" evidence="2">
    <location>
        <begin position="777"/>
        <end position="794"/>
    </location>
</feature>
<dbReference type="InterPro" id="IPR011047">
    <property type="entry name" value="Quinoprotein_ADH-like_sf"/>
</dbReference>
<feature type="region of interest" description="Disordered" evidence="2">
    <location>
        <begin position="1466"/>
        <end position="1489"/>
    </location>
</feature>
<feature type="region of interest" description="Disordered" evidence="2">
    <location>
        <begin position="903"/>
        <end position="1120"/>
    </location>
</feature>
<dbReference type="InterPro" id="IPR015943">
    <property type="entry name" value="WD40/YVTN_repeat-like_dom_sf"/>
</dbReference>
<feature type="compositionally biased region" description="Acidic residues" evidence="2">
    <location>
        <begin position="959"/>
        <end position="968"/>
    </location>
</feature>
<dbReference type="RefSeq" id="XP_013413665.1">
    <property type="nucleotide sequence ID" value="XM_013558211.2"/>
</dbReference>
<feature type="compositionally biased region" description="Polar residues" evidence="2">
    <location>
        <begin position="1077"/>
        <end position="1094"/>
    </location>
</feature>
<feature type="repeat" description="WD" evidence="1">
    <location>
        <begin position="54"/>
        <end position="87"/>
    </location>
</feature>
<dbReference type="Pfam" id="PF00400">
    <property type="entry name" value="WD40"/>
    <property type="match status" value="2"/>
</dbReference>
<organism evidence="3 4">
    <name type="scientific">Lingula anatina</name>
    <name type="common">Brachiopod</name>
    <name type="synonym">Lingula unguis</name>
    <dbReference type="NCBI Taxonomy" id="7574"/>
    <lineage>
        <taxon>Eukaryota</taxon>
        <taxon>Metazoa</taxon>
        <taxon>Spiralia</taxon>
        <taxon>Lophotrochozoa</taxon>
        <taxon>Brachiopoda</taxon>
        <taxon>Linguliformea</taxon>
        <taxon>Lingulata</taxon>
        <taxon>Lingulida</taxon>
        <taxon>Linguloidea</taxon>
        <taxon>Lingulidae</taxon>
        <taxon>Lingula</taxon>
    </lineage>
</organism>
<proteinExistence type="predicted"/>
<feature type="region of interest" description="Disordered" evidence="2">
    <location>
        <begin position="1382"/>
        <end position="1419"/>
    </location>
</feature>
<feature type="compositionally biased region" description="Basic and acidic residues" evidence="2">
    <location>
        <begin position="932"/>
        <end position="947"/>
    </location>
</feature>
<feature type="repeat" description="WD" evidence="1">
    <location>
        <begin position="522"/>
        <end position="554"/>
    </location>
</feature>
<dbReference type="Proteomes" id="UP000085678">
    <property type="component" value="Unplaced"/>
</dbReference>
<dbReference type="OrthoDB" id="6262491at2759"/>
<dbReference type="STRING" id="7574.A0A1S3JTH2"/>
<feature type="compositionally biased region" description="Low complexity" evidence="2">
    <location>
        <begin position="832"/>
        <end position="843"/>
    </location>
</feature>
<feature type="repeat" description="WD" evidence="1">
    <location>
        <begin position="95"/>
        <end position="137"/>
    </location>
</feature>
<keyword evidence="3" id="KW-1185">Reference proteome</keyword>
<dbReference type="PANTHER" id="PTHR45532:SF3">
    <property type="match status" value="1"/>
</dbReference>
<keyword evidence="1" id="KW-0853">WD repeat</keyword>
<dbReference type="SMART" id="SM00320">
    <property type="entry name" value="WD40"/>
    <property type="match status" value="5"/>
</dbReference>
<feature type="compositionally biased region" description="Pro residues" evidence="2">
    <location>
        <begin position="820"/>
        <end position="831"/>
    </location>
</feature>
<dbReference type="SUPFAM" id="SSF50998">
    <property type="entry name" value="Quinoprotein alcohol dehydrogenase-like"/>
    <property type="match status" value="1"/>
</dbReference>
<feature type="region of interest" description="Disordered" evidence="2">
    <location>
        <begin position="1521"/>
        <end position="1545"/>
    </location>
</feature>
<dbReference type="PROSITE" id="PS50294">
    <property type="entry name" value="WD_REPEATS_REGION"/>
    <property type="match status" value="2"/>
</dbReference>
<feature type="region of interest" description="Disordered" evidence="2">
    <location>
        <begin position="755"/>
        <end position="880"/>
    </location>
</feature>
<accession>A0A1S3JTH2</accession>
<dbReference type="SUPFAM" id="SSF50978">
    <property type="entry name" value="WD40 repeat-like"/>
    <property type="match status" value="1"/>
</dbReference>